<organism evidence="1 2">
    <name type="scientific">Armillaria novae-zelandiae</name>
    <dbReference type="NCBI Taxonomy" id="153914"/>
    <lineage>
        <taxon>Eukaryota</taxon>
        <taxon>Fungi</taxon>
        <taxon>Dikarya</taxon>
        <taxon>Basidiomycota</taxon>
        <taxon>Agaricomycotina</taxon>
        <taxon>Agaricomycetes</taxon>
        <taxon>Agaricomycetidae</taxon>
        <taxon>Agaricales</taxon>
        <taxon>Marasmiineae</taxon>
        <taxon>Physalacriaceae</taxon>
        <taxon>Armillaria</taxon>
    </lineage>
</organism>
<reference evidence="1" key="1">
    <citation type="submission" date="2023-06" db="EMBL/GenBank/DDBJ databases">
        <authorList>
            <consortium name="Lawrence Berkeley National Laboratory"/>
            <person name="Ahrendt S."/>
            <person name="Sahu N."/>
            <person name="Indic B."/>
            <person name="Wong-Bajracharya J."/>
            <person name="Merenyi Z."/>
            <person name="Ke H.-M."/>
            <person name="Monk M."/>
            <person name="Kocsube S."/>
            <person name="Drula E."/>
            <person name="Lipzen A."/>
            <person name="Balint B."/>
            <person name="Henrissat B."/>
            <person name="Andreopoulos B."/>
            <person name="Martin F.M."/>
            <person name="Harder C.B."/>
            <person name="Rigling D."/>
            <person name="Ford K.L."/>
            <person name="Foster G.D."/>
            <person name="Pangilinan J."/>
            <person name="Papanicolaou A."/>
            <person name="Barry K."/>
            <person name="LaButti K."/>
            <person name="Viragh M."/>
            <person name="Koriabine M."/>
            <person name="Yan M."/>
            <person name="Riley R."/>
            <person name="Champramary S."/>
            <person name="Plett K.L."/>
            <person name="Tsai I.J."/>
            <person name="Slot J."/>
            <person name="Sipos G."/>
            <person name="Plett J."/>
            <person name="Nagy L.G."/>
            <person name="Grigoriev I.V."/>
        </authorList>
    </citation>
    <scope>NUCLEOTIDE SEQUENCE</scope>
    <source>
        <strain evidence="1">ICMP 16352</strain>
    </source>
</reference>
<sequence length="195" mass="21884">MFYWKLFMSEAGHYWKTDNNIDGDSVNVTLCKSRGAIVGVSPVEDYIHRPAELDNMPLLRTYPLMTLFRSIALQEHDFEDKGEDVGDAAESMDGQYSSNGLHSEDAGSLRDFIENDNDKGRGLEDLTYAVEGAAVCSAACVPYIDHDTDDGNLDEACVHHRGASRAVKKQRKTKYRRFQFRDGHPLAHSHHYASA</sequence>
<name>A0AA39U7N4_9AGAR</name>
<comment type="caution">
    <text evidence="1">The sequence shown here is derived from an EMBL/GenBank/DDBJ whole genome shotgun (WGS) entry which is preliminary data.</text>
</comment>
<gene>
    <name evidence="1" type="ORF">IW261DRAFT_1573384</name>
</gene>
<evidence type="ECO:0000313" key="2">
    <source>
        <dbReference type="Proteomes" id="UP001175227"/>
    </source>
</evidence>
<dbReference type="EMBL" id="JAUEPR010000066">
    <property type="protein sequence ID" value="KAK0468780.1"/>
    <property type="molecule type" value="Genomic_DNA"/>
</dbReference>
<evidence type="ECO:0000313" key="1">
    <source>
        <dbReference type="EMBL" id="KAK0468780.1"/>
    </source>
</evidence>
<dbReference type="Proteomes" id="UP001175227">
    <property type="component" value="Unassembled WGS sequence"/>
</dbReference>
<accession>A0AA39U7N4</accession>
<protein>
    <submittedName>
        <fullName evidence="1">Uncharacterized protein</fullName>
    </submittedName>
</protein>
<dbReference type="AlphaFoldDB" id="A0AA39U7N4"/>
<keyword evidence="2" id="KW-1185">Reference proteome</keyword>
<proteinExistence type="predicted"/>